<organism evidence="1 2">
    <name type="scientific">Ktedonobacter robiniae</name>
    <dbReference type="NCBI Taxonomy" id="2778365"/>
    <lineage>
        <taxon>Bacteria</taxon>
        <taxon>Bacillati</taxon>
        <taxon>Chloroflexota</taxon>
        <taxon>Ktedonobacteria</taxon>
        <taxon>Ktedonobacterales</taxon>
        <taxon>Ktedonobacteraceae</taxon>
        <taxon>Ktedonobacter</taxon>
    </lineage>
</organism>
<sequence length="302" mass="34204">MFSIPSLDAVFNAVPPQYDDGRVQQQVLLSREFSQLFPETIYGGRQVLWWCPRCATPWWQADHRLFVLRLSPEQAAYIGHQLHAPMRQDGTFHELPMRICPDCLGAVCVIDTYPGRLGTQILWHTLPDATSTSSRPLPTNLGLVSTTERRASARDALPQAFLFAMAEQTPRESAWSLAQMGDAMLTWQRDLPGELDAVAWQLRWGERTLPPPRADECEPLGAAHLARLAYLIEPLPGMSWQGFLWQPPETLSNALFTHQPLVLLHAALLPQAEPTSIFHLYTLWQRLLPRVFEAAQWDEPLA</sequence>
<keyword evidence="2" id="KW-1185">Reference proteome</keyword>
<gene>
    <name evidence="1" type="ORF">KSB_44930</name>
</gene>
<accession>A0ABQ3UTJ0</accession>
<dbReference type="RefSeq" id="WP_201372610.1">
    <property type="nucleotide sequence ID" value="NZ_BNJG01000002.1"/>
</dbReference>
<proteinExistence type="predicted"/>
<name>A0ABQ3UTJ0_9CHLR</name>
<evidence type="ECO:0000313" key="1">
    <source>
        <dbReference type="EMBL" id="GHO56018.1"/>
    </source>
</evidence>
<evidence type="ECO:0000313" key="2">
    <source>
        <dbReference type="Proteomes" id="UP000654345"/>
    </source>
</evidence>
<dbReference type="EMBL" id="BNJG01000002">
    <property type="protein sequence ID" value="GHO56018.1"/>
    <property type="molecule type" value="Genomic_DNA"/>
</dbReference>
<reference evidence="1 2" key="1">
    <citation type="journal article" date="2021" name="Int. J. Syst. Evol. Microbiol.">
        <title>Reticulibacter mediterranei gen. nov., sp. nov., within the new family Reticulibacteraceae fam. nov., and Ktedonospora formicarum gen. nov., sp. nov., Ktedonobacter robiniae sp. nov., Dictyobacter formicarum sp. nov. and Dictyobacter arantiisoli sp. nov., belonging to the class Ktedonobacteria.</title>
        <authorList>
            <person name="Yabe S."/>
            <person name="Zheng Y."/>
            <person name="Wang C.M."/>
            <person name="Sakai Y."/>
            <person name="Abe K."/>
            <person name="Yokota A."/>
            <person name="Donadio S."/>
            <person name="Cavaletti L."/>
            <person name="Monciardini P."/>
        </authorList>
    </citation>
    <scope>NUCLEOTIDE SEQUENCE [LARGE SCALE GENOMIC DNA]</scope>
    <source>
        <strain evidence="1 2">SOSP1-30</strain>
    </source>
</reference>
<dbReference type="Proteomes" id="UP000654345">
    <property type="component" value="Unassembled WGS sequence"/>
</dbReference>
<protein>
    <submittedName>
        <fullName evidence="1">Uncharacterized protein</fullName>
    </submittedName>
</protein>
<comment type="caution">
    <text evidence="1">The sequence shown here is derived from an EMBL/GenBank/DDBJ whole genome shotgun (WGS) entry which is preliminary data.</text>
</comment>